<dbReference type="PANTHER" id="PTHR13947">
    <property type="entry name" value="GNAT FAMILY N-ACETYLTRANSFERASE"/>
    <property type="match status" value="1"/>
</dbReference>
<dbReference type="InterPro" id="IPR016181">
    <property type="entry name" value="Acyl_CoA_acyltransferase"/>
</dbReference>
<dbReference type="InterPro" id="IPR050769">
    <property type="entry name" value="NAT_camello-type"/>
</dbReference>
<evidence type="ECO:0000256" key="2">
    <source>
        <dbReference type="SAM" id="Phobius"/>
    </source>
</evidence>
<dbReference type="PROSITE" id="PS51186">
    <property type="entry name" value="GNAT"/>
    <property type="match status" value="1"/>
</dbReference>
<evidence type="ECO:0000259" key="3">
    <source>
        <dbReference type="PROSITE" id="PS51186"/>
    </source>
</evidence>
<feature type="transmembrane region" description="Helical" evidence="2">
    <location>
        <begin position="65"/>
        <end position="89"/>
    </location>
</feature>
<dbReference type="OrthoDB" id="41532at2759"/>
<protein>
    <recommendedName>
        <fullName evidence="3">N-acetyltransferase domain-containing protein</fullName>
    </recommendedName>
</protein>
<evidence type="ECO:0000313" key="5">
    <source>
        <dbReference type="Proteomes" id="UP000271974"/>
    </source>
</evidence>
<dbReference type="EMBL" id="RQTK01001489">
    <property type="protein sequence ID" value="RUS70113.1"/>
    <property type="molecule type" value="Genomic_DNA"/>
</dbReference>
<evidence type="ECO:0000313" key="4">
    <source>
        <dbReference type="EMBL" id="RUS70113.1"/>
    </source>
</evidence>
<feature type="transmembrane region" description="Helical" evidence="2">
    <location>
        <begin position="43"/>
        <end position="59"/>
    </location>
</feature>
<feature type="domain" description="N-acetyltransferase" evidence="3">
    <location>
        <begin position="73"/>
        <end position="233"/>
    </location>
</feature>
<keyword evidence="2" id="KW-0472">Membrane</keyword>
<dbReference type="GO" id="GO:0008080">
    <property type="term" value="F:N-acetyltransferase activity"/>
    <property type="evidence" value="ECO:0007669"/>
    <property type="project" value="InterPro"/>
</dbReference>
<gene>
    <name evidence="4" type="ORF">EGW08_022127</name>
</gene>
<sequence>MATFAEVVIRPWQPDDDDAVWAVLQEGSHSNINSTFLLCLKKPVLRALGIVVILIGLANGLSTLALVPCFICGIGVIYALSVVSSYVYLYSSTLSDIKDIQQTYISNPDNHFWVAECDNEVVGTIAIVKRYDPDIDAYSSTNIDDLGSVLRQKKIAWLRRMVVRNKFRGMGIAKCLLNESLEFCKRRDYHGVFLITTEVHHAARSLYSNVGFELIAIKPYKYLKGLVIIKTYEFFLSL</sequence>
<keyword evidence="5" id="KW-1185">Reference proteome</keyword>
<evidence type="ECO:0000256" key="1">
    <source>
        <dbReference type="ARBA" id="ARBA00022679"/>
    </source>
</evidence>
<dbReference type="Pfam" id="PF00583">
    <property type="entry name" value="Acetyltransf_1"/>
    <property type="match status" value="1"/>
</dbReference>
<dbReference type="STRING" id="188477.A0A433SLW2"/>
<keyword evidence="1" id="KW-0808">Transferase</keyword>
<dbReference type="AlphaFoldDB" id="A0A433SLW2"/>
<accession>A0A433SLW2</accession>
<reference evidence="4 5" key="1">
    <citation type="submission" date="2019-01" db="EMBL/GenBank/DDBJ databases">
        <title>A draft genome assembly of the solar-powered sea slug Elysia chlorotica.</title>
        <authorList>
            <person name="Cai H."/>
            <person name="Li Q."/>
            <person name="Fang X."/>
            <person name="Li J."/>
            <person name="Curtis N.E."/>
            <person name="Altenburger A."/>
            <person name="Shibata T."/>
            <person name="Feng M."/>
            <person name="Maeda T."/>
            <person name="Schwartz J.A."/>
            <person name="Shigenobu S."/>
            <person name="Lundholm N."/>
            <person name="Nishiyama T."/>
            <person name="Yang H."/>
            <person name="Hasebe M."/>
            <person name="Li S."/>
            <person name="Pierce S.K."/>
            <person name="Wang J."/>
        </authorList>
    </citation>
    <scope>NUCLEOTIDE SEQUENCE [LARGE SCALE GENOMIC DNA]</scope>
    <source>
        <strain evidence="4">EC2010</strain>
        <tissue evidence="4">Whole organism of an adult</tissue>
    </source>
</reference>
<keyword evidence="2" id="KW-1133">Transmembrane helix</keyword>
<comment type="caution">
    <text evidence="4">The sequence shown here is derived from an EMBL/GenBank/DDBJ whole genome shotgun (WGS) entry which is preliminary data.</text>
</comment>
<keyword evidence="2" id="KW-0812">Transmembrane</keyword>
<dbReference type="CDD" id="cd04301">
    <property type="entry name" value="NAT_SF"/>
    <property type="match status" value="1"/>
</dbReference>
<name>A0A433SLW2_ELYCH</name>
<dbReference type="Gene3D" id="3.40.630.30">
    <property type="match status" value="1"/>
</dbReference>
<dbReference type="PANTHER" id="PTHR13947:SF37">
    <property type="entry name" value="LD18367P"/>
    <property type="match status" value="1"/>
</dbReference>
<proteinExistence type="predicted"/>
<dbReference type="InterPro" id="IPR000182">
    <property type="entry name" value="GNAT_dom"/>
</dbReference>
<organism evidence="4 5">
    <name type="scientific">Elysia chlorotica</name>
    <name type="common">Eastern emerald elysia</name>
    <name type="synonym">Sea slug</name>
    <dbReference type="NCBI Taxonomy" id="188477"/>
    <lineage>
        <taxon>Eukaryota</taxon>
        <taxon>Metazoa</taxon>
        <taxon>Spiralia</taxon>
        <taxon>Lophotrochozoa</taxon>
        <taxon>Mollusca</taxon>
        <taxon>Gastropoda</taxon>
        <taxon>Heterobranchia</taxon>
        <taxon>Euthyneura</taxon>
        <taxon>Panpulmonata</taxon>
        <taxon>Sacoglossa</taxon>
        <taxon>Placobranchoidea</taxon>
        <taxon>Plakobranchidae</taxon>
        <taxon>Elysia</taxon>
    </lineage>
</organism>
<dbReference type="Proteomes" id="UP000271974">
    <property type="component" value="Unassembled WGS sequence"/>
</dbReference>
<dbReference type="SUPFAM" id="SSF55729">
    <property type="entry name" value="Acyl-CoA N-acyltransferases (Nat)"/>
    <property type="match status" value="1"/>
</dbReference>